<evidence type="ECO:0008006" key="2">
    <source>
        <dbReference type="Google" id="ProtNLM"/>
    </source>
</evidence>
<dbReference type="EMBL" id="HBKR01018267">
    <property type="protein sequence ID" value="CAE2306888.1"/>
    <property type="molecule type" value="Transcribed_RNA"/>
</dbReference>
<dbReference type="Gene3D" id="3.80.10.10">
    <property type="entry name" value="Ribonuclease Inhibitor"/>
    <property type="match status" value="1"/>
</dbReference>
<dbReference type="SUPFAM" id="SSF52058">
    <property type="entry name" value="L domain-like"/>
    <property type="match status" value="1"/>
</dbReference>
<accession>A0A7S4KVK1</accession>
<name>A0A7S4KVK1_9EUKA</name>
<proteinExistence type="predicted"/>
<gene>
    <name evidence="1" type="ORF">NAES01612_LOCUS11998</name>
</gene>
<dbReference type="AlphaFoldDB" id="A0A7S4KVK1"/>
<evidence type="ECO:0000313" key="1">
    <source>
        <dbReference type="EMBL" id="CAE2306888.1"/>
    </source>
</evidence>
<sequence>MPIICCLAMTDDFPVGRFDEFSLSDQSLIELLISGFPSSKKYRDQNGDVLEITSMQGIECNADGQVETLDISYTRHKGSLDMRWLPPKTKRADFYGGDFKGVYDSALIPSSMKFLRLSANSLEGNLDLTILPTSLRFLSLSRNSITGTLNFASLSDNLQSLDVADNKICGTLNLRKVSKAIYLDAAQAYNLRFWEDHDIEFLENRICMNLARNCFVENVLVHSIEKIESTLSFAENKCEFIVDELEQTRRIADN</sequence>
<reference evidence="1" key="1">
    <citation type="submission" date="2021-01" db="EMBL/GenBank/DDBJ databases">
        <authorList>
            <person name="Corre E."/>
            <person name="Pelletier E."/>
            <person name="Niang G."/>
            <person name="Scheremetjew M."/>
            <person name="Finn R."/>
            <person name="Kale V."/>
            <person name="Holt S."/>
            <person name="Cochrane G."/>
            <person name="Meng A."/>
            <person name="Brown T."/>
            <person name="Cohen L."/>
        </authorList>
    </citation>
    <scope>NUCLEOTIDE SEQUENCE</scope>
    <source>
        <strain evidence="1">SoJaBio B1-5/56/2</strain>
    </source>
</reference>
<organism evidence="1">
    <name type="scientific">Paramoeba aestuarina</name>
    <dbReference type="NCBI Taxonomy" id="180227"/>
    <lineage>
        <taxon>Eukaryota</taxon>
        <taxon>Amoebozoa</taxon>
        <taxon>Discosea</taxon>
        <taxon>Flabellinia</taxon>
        <taxon>Dactylopodida</taxon>
        <taxon>Paramoebidae</taxon>
        <taxon>Paramoeba</taxon>
    </lineage>
</organism>
<protein>
    <recommendedName>
        <fullName evidence="2">Leucine-rich repeat protein</fullName>
    </recommendedName>
</protein>
<dbReference type="InterPro" id="IPR032675">
    <property type="entry name" value="LRR_dom_sf"/>
</dbReference>